<reference evidence="2 3" key="1">
    <citation type="submission" date="2019-01" db="EMBL/GenBank/DDBJ databases">
        <title>Draft Genome and Complete Hox-Cluster Characterization of the Sterlet Sturgeon (Acipenser ruthenus).</title>
        <authorList>
            <person name="Wei Q."/>
        </authorList>
    </citation>
    <scope>NUCLEOTIDE SEQUENCE [LARGE SCALE GENOMIC DNA]</scope>
    <source>
        <strain evidence="2">WHYD16114868_AA</strain>
        <tissue evidence="2">Blood</tissue>
    </source>
</reference>
<comment type="caution">
    <text evidence="2">The sequence shown here is derived from an EMBL/GenBank/DDBJ whole genome shotgun (WGS) entry which is preliminary data.</text>
</comment>
<organism evidence="2 3">
    <name type="scientific">Acipenser ruthenus</name>
    <name type="common">Sterlet sturgeon</name>
    <dbReference type="NCBI Taxonomy" id="7906"/>
    <lineage>
        <taxon>Eukaryota</taxon>
        <taxon>Metazoa</taxon>
        <taxon>Chordata</taxon>
        <taxon>Craniata</taxon>
        <taxon>Vertebrata</taxon>
        <taxon>Euteleostomi</taxon>
        <taxon>Actinopterygii</taxon>
        <taxon>Chondrostei</taxon>
        <taxon>Acipenseriformes</taxon>
        <taxon>Acipenseridae</taxon>
        <taxon>Acipenser</taxon>
    </lineage>
</organism>
<accession>A0A444UV95</accession>
<gene>
    <name evidence="2" type="ORF">EOD39_20545</name>
</gene>
<name>A0A444UV95_ACIRT</name>
<evidence type="ECO:0000313" key="3">
    <source>
        <dbReference type="Proteomes" id="UP000289886"/>
    </source>
</evidence>
<dbReference type="Proteomes" id="UP000289886">
    <property type="component" value="Unassembled WGS sequence"/>
</dbReference>
<evidence type="ECO:0000313" key="2">
    <source>
        <dbReference type="EMBL" id="RXM92047.1"/>
    </source>
</evidence>
<feature type="region of interest" description="Disordered" evidence="1">
    <location>
        <begin position="40"/>
        <end position="118"/>
    </location>
</feature>
<proteinExistence type="predicted"/>
<dbReference type="AlphaFoldDB" id="A0A444UV95"/>
<evidence type="ECO:0000256" key="1">
    <source>
        <dbReference type="SAM" id="MobiDB-lite"/>
    </source>
</evidence>
<feature type="compositionally biased region" description="Pro residues" evidence="1">
    <location>
        <begin position="80"/>
        <end position="89"/>
    </location>
</feature>
<protein>
    <submittedName>
        <fullName evidence="2">Uncharacterized protein</fullName>
    </submittedName>
</protein>
<keyword evidence="3" id="KW-1185">Reference proteome</keyword>
<dbReference type="EMBL" id="SCEB01007113">
    <property type="protein sequence ID" value="RXM92047.1"/>
    <property type="molecule type" value="Genomic_DNA"/>
</dbReference>
<sequence length="242" mass="27517">MADWRISSVAWRIKAACGELGNQVACCPFQEEGDLLPARKQKWRRGDCSRSLTREPGPSPVCEMGDLPPPPPERALLPPERAPLPPPPERTLLPPERALLPPERTPPPERAPLPPERALPLPPERAPVLPPPADALIHRPLFVHRQERRMRVHHRPSVWWEEVVLHESFSDEQWIETFRVVRATFDQLVELVRVDIEPSPIHVRTPVLLQKRVGIALYKLLGPLIRHDCAQQNGCPPQRELG</sequence>
<feature type="compositionally biased region" description="Pro residues" evidence="1">
    <location>
        <begin position="103"/>
        <end position="118"/>
    </location>
</feature>
<feature type="compositionally biased region" description="Low complexity" evidence="1">
    <location>
        <begin position="90"/>
        <end position="102"/>
    </location>
</feature>